<dbReference type="Proteomes" id="UP001157974">
    <property type="component" value="Unassembled WGS sequence"/>
</dbReference>
<sequence>MNVLRNPRGTSLFDRGYDVVVKRFPHKLRKKYKNPKIYRKMVQQPPKPVDLEQIGDEIRQQPAIDEVPTENVFSEVYRRSGSAYPIRQGDRIAGAVVGYQKPRWQTSNPNFAEKISVVDFGFKQDVQFNPKEIPEAPNIHDTVTMPIFDMENEFDEPSMDYSRSYDINKLKADRMQLLRPPADEHMECPPILYGRYTERTAQTYLAKVLGKEGSVSFQHAVRIGGELVGSYGFFALTRIEAKTVTIRGKRDVRHSPVLSAYIAQVLILCNLVIHDPKSPPEVRLAYLRLLTRIVFERNSLLRQYHAKSQRGRGGGPRWENFEGWFSSGAQ</sequence>
<gene>
    <name evidence="1" type="ORF">NDN08_004325</name>
</gene>
<name>A0AAV8UKY3_9RHOD</name>
<dbReference type="AlphaFoldDB" id="A0AAV8UKY3"/>
<evidence type="ECO:0000313" key="1">
    <source>
        <dbReference type="EMBL" id="KAJ8903215.1"/>
    </source>
</evidence>
<dbReference type="EMBL" id="JAMWBK010000007">
    <property type="protein sequence ID" value="KAJ8903215.1"/>
    <property type="molecule type" value="Genomic_DNA"/>
</dbReference>
<comment type="caution">
    <text evidence="1">The sequence shown here is derived from an EMBL/GenBank/DDBJ whole genome shotgun (WGS) entry which is preliminary data.</text>
</comment>
<protein>
    <submittedName>
        <fullName evidence="1">Uncharacterized protein</fullName>
    </submittedName>
</protein>
<organism evidence="1 2">
    <name type="scientific">Rhodosorus marinus</name>
    <dbReference type="NCBI Taxonomy" id="101924"/>
    <lineage>
        <taxon>Eukaryota</taxon>
        <taxon>Rhodophyta</taxon>
        <taxon>Stylonematophyceae</taxon>
        <taxon>Stylonematales</taxon>
        <taxon>Stylonemataceae</taxon>
        <taxon>Rhodosorus</taxon>
    </lineage>
</organism>
<evidence type="ECO:0000313" key="2">
    <source>
        <dbReference type="Proteomes" id="UP001157974"/>
    </source>
</evidence>
<reference evidence="1 2" key="1">
    <citation type="journal article" date="2023" name="Nat. Commun.">
        <title>Origin of minicircular mitochondrial genomes in red algae.</title>
        <authorList>
            <person name="Lee Y."/>
            <person name="Cho C.H."/>
            <person name="Lee Y.M."/>
            <person name="Park S.I."/>
            <person name="Yang J.H."/>
            <person name="West J.A."/>
            <person name="Bhattacharya D."/>
            <person name="Yoon H.S."/>
        </authorList>
    </citation>
    <scope>NUCLEOTIDE SEQUENCE [LARGE SCALE GENOMIC DNA]</scope>
    <source>
        <strain evidence="1 2">CCMP1338</strain>
        <tissue evidence="1">Whole cell</tissue>
    </source>
</reference>
<keyword evidence="2" id="KW-1185">Reference proteome</keyword>
<proteinExistence type="predicted"/>
<accession>A0AAV8UKY3</accession>